<dbReference type="Proteomes" id="UP000658514">
    <property type="component" value="Unassembled WGS sequence"/>
</dbReference>
<proteinExistence type="inferred from homology"/>
<dbReference type="PANTHER" id="PTHR42760">
    <property type="entry name" value="SHORT-CHAIN DEHYDROGENASES/REDUCTASES FAMILY MEMBER"/>
    <property type="match status" value="1"/>
</dbReference>
<dbReference type="EMBL" id="JACJQH010000012">
    <property type="protein sequence ID" value="MBD2195783.1"/>
    <property type="molecule type" value="Genomic_DNA"/>
</dbReference>
<protein>
    <submittedName>
        <fullName evidence="3">SDR family oxidoreductase</fullName>
    </submittedName>
</protein>
<evidence type="ECO:0000256" key="2">
    <source>
        <dbReference type="ARBA" id="ARBA00023002"/>
    </source>
</evidence>
<gene>
    <name evidence="3" type="ORF">H6G24_09805</name>
</gene>
<sequence>MVERLRGKRSIITGGANGIGKAIAEAFASEGSDIFLTAQTDEAAAHNLCEHLSSFGVRTSYTLLDAQEPDAVSHLFAASHKLFGCADILVNNAATATRTAFVNFSLEEYNRTLEVNLRFPFFTTQYFARACIADSRQGSIINISSISATKAISKMSAYQCSKAGLLMLSKGAAYELASHGIRVNTISPGLTATKANSDQWLHNPSVWDERGKDIPLGRTGQPEDIAGAAIFLASEESNWITGANIVVDGGDSVI</sequence>
<dbReference type="PRINTS" id="PR00081">
    <property type="entry name" value="GDHRDH"/>
</dbReference>
<dbReference type="SUPFAM" id="SSF51735">
    <property type="entry name" value="NAD(P)-binding Rossmann-fold domains"/>
    <property type="match status" value="1"/>
</dbReference>
<dbReference type="Pfam" id="PF13561">
    <property type="entry name" value="adh_short_C2"/>
    <property type="match status" value="1"/>
</dbReference>
<evidence type="ECO:0000313" key="4">
    <source>
        <dbReference type="Proteomes" id="UP000658514"/>
    </source>
</evidence>
<dbReference type="CDD" id="cd05233">
    <property type="entry name" value="SDR_c"/>
    <property type="match status" value="1"/>
</dbReference>
<evidence type="ECO:0000313" key="3">
    <source>
        <dbReference type="EMBL" id="MBD2195783.1"/>
    </source>
</evidence>
<reference evidence="3 4" key="1">
    <citation type="journal article" date="2020" name="ISME J.">
        <title>Comparative genomics reveals insights into cyanobacterial evolution and habitat adaptation.</title>
        <authorList>
            <person name="Chen M.Y."/>
            <person name="Teng W.K."/>
            <person name="Zhao L."/>
            <person name="Hu C.X."/>
            <person name="Zhou Y.K."/>
            <person name="Han B.P."/>
            <person name="Song L.R."/>
            <person name="Shu W.S."/>
        </authorList>
    </citation>
    <scope>NUCLEOTIDE SEQUENCE [LARGE SCALE GENOMIC DNA]</scope>
    <source>
        <strain evidence="3 4">FACHB-288</strain>
    </source>
</reference>
<dbReference type="NCBIfam" id="NF005559">
    <property type="entry name" value="PRK07231.1"/>
    <property type="match status" value="1"/>
</dbReference>
<dbReference type="RefSeq" id="WP_190540270.1">
    <property type="nucleotide sequence ID" value="NZ_CAWPNO010000024.1"/>
</dbReference>
<evidence type="ECO:0000256" key="1">
    <source>
        <dbReference type="ARBA" id="ARBA00006484"/>
    </source>
</evidence>
<keyword evidence="4" id="KW-1185">Reference proteome</keyword>
<comment type="caution">
    <text evidence="3">The sequence shown here is derived from an EMBL/GenBank/DDBJ whole genome shotgun (WGS) entry which is preliminary data.</text>
</comment>
<organism evidence="3 4">
    <name type="scientific">Calothrix parietina FACHB-288</name>
    <dbReference type="NCBI Taxonomy" id="2692896"/>
    <lineage>
        <taxon>Bacteria</taxon>
        <taxon>Bacillati</taxon>
        <taxon>Cyanobacteriota</taxon>
        <taxon>Cyanophyceae</taxon>
        <taxon>Nostocales</taxon>
        <taxon>Calotrichaceae</taxon>
        <taxon>Calothrix</taxon>
    </lineage>
</organism>
<dbReference type="PANTHER" id="PTHR42760:SF83">
    <property type="entry name" value="(3R)-3-HYDROXYACYL-COA DEHYDROGENASE"/>
    <property type="match status" value="1"/>
</dbReference>
<dbReference type="Gene3D" id="3.40.50.720">
    <property type="entry name" value="NAD(P)-binding Rossmann-like Domain"/>
    <property type="match status" value="1"/>
</dbReference>
<name>A0ABR8A7F4_9CYAN</name>
<dbReference type="InterPro" id="IPR002347">
    <property type="entry name" value="SDR_fam"/>
</dbReference>
<dbReference type="PRINTS" id="PR00080">
    <property type="entry name" value="SDRFAMILY"/>
</dbReference>
<dbReference type="InterPro" id="IPR036291">
    <property type="entry name" value="NAD(P)-bd_dom_sf"/>
</dbReference>
<comment type="similarity">
    <text evidence="1">Belongs to the short-chain dehydrogenases/reductases (SDR) family.</text>
</comment>
<accession>A0ABR8A7F4</accession>
<keyword evidence="2" id="KW-0560">Oxidoreductase</keyword>